<dbReference type="SUPFAM" id="SSF53955">
    <property type="entry name" value="Lysozyme-like"/>
    <property type="match status" value="1"/>
</dbReference>
<dbReference type="Pfam" id="PF06737">
    <property type="entry name" value="Transglycosylas"/>
    <property type="match status" value="1"/>
</dbReference>
<evidence type="ECO:0000256" key="4">
    <source>
        <dbReference type="SAM" id="MobiDB-lite"/>
    </source>
</evidence>
<dbReference type="PROSITE" id="PS51109">
    <property type="entry name" value="G5"/>
    <property type="match status" value="1"/>
</dbReference>
<evidence type="ECO:0000256" key="3">
    <source>
        <dbReference type="ARBA" id="ARBA00022801"/>
    </source>
</evidence>
<dbReference type="SMART" id="SM01208">
    <property type="entry name" value="G5"/>
    <property type="match status" value="1"/>
</dbReference>
<dbReference type="KEGG" id="nal:B005_2829"/>
<dbReference type="CDD" id="cd13925">
    <property type="entry name" value="RPF"/>
    <property type="match status" value="1"/>
</dbReference>
<dbReference type="PATRIC" id="fig|1205910.3.peg.2676"/>
<name>J7L8N5_NOCAA</name>
<feature type="domain" description="G5" evidence="5">
    <location>
        <begin position="227"/>
        <end position="306"/>
    </location>
</feature>
<organism evidence="6 7">
    <name type="scientific">Nocardiopsis alba (strain ATCC BAA-2165 / BE74)</name>
    <dbReference type="NCBI Taxonomy" id="1205910"/>
    <lineage>
        <taxon>Bacteria</taxon>
        <taxon>Bacillati</taxon>
        <taxon>Actinomycetota</taxon>
        <taxon>Actinomycetes</taxon>
        <taxon>Streptosporangiales</taxon>
        <taxon>Nocardiopsidaceae</taxon>
        <taxon>Nocardiopsis</taxon>
    </lineage>
</organism>
<dbReference type="InterPro" id="IPR010618">
    <property type="entry name" value="RPF"/>
</dbReference>
<feature type="compositionally biased region" description="Basic residues" evidence="4">
    <location>
        <begin position="15"/>
        <end position="31"/>
    </location>
</feature>
<gene>
    <name evidence="6" type="ordered locus">B005_2829</name>
</gene>
<dbReference type="AlphaFoldDB" id="J7L8N5"/>
<feature type="region of interest" description="Disordered" evidence="4">
    <location>
        <begin position="1"/>
        <end position="33"/>
    </location>
</feature>
<sequence length="402" mass="42374">MPEKSEKVMSENPGRKKGRGGRRAKGRRRTRSSPPLLLIAASVAGALALACGGTALAMDKSVTLDANGERSTVHTFGGTVQDVLDSAGITLDDHDIVAPSPDTPIGGGDHVIVRSPRDLTVELDGRRLEHRVNAATLGEGLRQIGLDPEGVELSQAHDTAIPSDGLTVTAGRAPRMVVVYDTIRSETRTTGETVADVLEAAGVEPGEHDVVTPDLDEPAESDMVVHVLPVIGEPETEEVVIEAEIVERENPDLPEGEREVVTEPEDGLKEVTTATVLREGEEVEHALSEEILTEPVAGLVEIGTKVEEATADLPEVGGEAAGLDWAGLAACESGGDPAAVNSAGGYYGLYQFSPRTWASVGGSGLPSDASPEEQTMRAQLLYDSVGGDWRSQWPHCGIHLFD</sequence>
<evidence type="ECO:0000256" key="2">
    <source>
        <dbReference type="ARBA" id="ARBA00022729"/>
    </source>
</evidence>
<keyword evidence="2" id="KW-0732">Signal</keyword>
<evidence type="ECO:0000313" key="6">
    <source>
        <dbReference type="EMBL" id="AFR06837.1"/>
    </source>
</evidence>
<dbReference type="Pfam" id="PF07501">
    <property type="entry name" value="G5"/>
    <property type="match status" value="1"/>
</dbReference>
<evidence type="ECO:0000259" key="5">
    <source>
        <dbReference type="PROSITE" id="PS51109"/>
    </source>
</evidence>
<reference evidence="7" key="2">
    <citation type="submission" date="2012-08" db="EMBL/GenBank/DDBJ databases">
        <title>Whole-genome sequence of Nocardiopsis alba strain ATCC BAA-2165 associated with honeybees.</title>
        <authorList>
            <person name="Qiao J."/>
            <person name="Chen L."/>
            <person name="Li Y."/>
            <person name="Wang J."/>
            <person name="Zhang W."/>
            <person name="Chen S."/>
        </authorList>
    </citation>
    <scope>NUCLEOTIDE SEQUENCE [LARGE SCALE GENOMIC DNA]</scope>
    <source>
        <strain evidence="7">ATCC BAA-2165 / BE74</strain>
    </source>
</reference>
<dbReference type="Pfam" id="PF03990">
    <property type="entry name" value="DUF348"/>
    <property type="match status" value="2"/>
</dbReference>
<reference evidence="6 7" key="1">
    <citation type="journal article" date="2012" name="J. Bacteriol.">
        <title>Whole-Genome Sequence of Nocardiopsis alba Strain ATCC BAA-2165, Associated with Honeybees.</title>
        <authorList>
            <person name="Qiao J."/>
            <person name="Chen L."/>
            <person name="Li Y."/>
            <person name="Wang J."/>
            <person name="Zhang W."/>
            <person name="Chen S."/>
        </authorList>
    </citation>
    <scope>NUCLEOTIDE SEQUENCE [LARGE SCALE GENOMIC DNA]</scope>
    <source>
        <strain evidence="7">ATCC BAA-2165 / BE74</strain>
    </source>
</reference>
<dbReference type="HOGENOM" id="CLU_036884_1_1_11"/>
<dbReference type="InterPro" id="IPR007137">
    <property type="entry name" value="DUF348"/>
</dbReference>
<accession>J7L8N5</accession>
<dbReference type="GO" id="GO:0016787">
    <property type="term" value="F:hydrolase activity"/>
    <property type="evidence" value="ECO:0007669"/>
    <property type="project" value="UniProtKB-KW"/>
</dbReference>
<evidence type="ECO:0000256" key="1">
    <source>
        <dbReference type="ARBA" id="ARBA00010830"/>
    </source>
</evidence>
<dbReference type="STRING" id="1205910.B005_2829"/>
<dbReference type="InterPro" id="IPR023346">
    <property type="entry name" value="Lysozyme-like_dom_sf"/>
</dbReference>
<dbReference type="eggNOG" id="COG3583">
    <property type="taxonomic scope" value="Bacteria"/>
</dbReference>
<dbReference type="InterPro" id="IPR011098">
    <property type="entry name" value="G5_dom"/>
</dbReference>
<protein>
    <recommendedName>
        <fullName evidence="5">G5 domain-containing protein</fullName>
    </recommendedName>
</protein>
<evidence type="ECO:0000313" key="7">
    <source>
        <dbReference type="Proteomes" id="UP000003779"/>
    </source>
</evidence>
<keyword evidence="3" id="KW-0378">Hydrolase</keyword>
<dbReference type="EMBL" id="CP003788">
    <property type="protein sequence ID" value="AFR06837.1"/>
    <property type="molecule type" value="Genomic_DNA"/>
</dbReference>
<dbReference type="Gene3D" id="1.10.530.10">
    <property type="match status" value="1"/>
</dbReference>
<dbReference type="Gene3D" id="2.20.230.10">
    <property type="entry name" value="Resuscitation-promoting factor rpfb"/>
    <property type="match status" value="1"/>
</dbReference>
<comment type="similarity">
    <text evidence="1">Belongs to the transglycosylase family. Rpf subfamily.</text>
</comment>
<dbReference type="Proteomes" id="UP000003779">
    <property type="component" value="Chromosome"/>
</dbReference>
<proteinExistence type="inferred from homology"/>